<dbReference type="SUPFAM" id="SSF55083">
    <property type="entry name" value="6-hydroxymethyl-7,8-dihydropterin pyrophosphokinase, HPPK"/>
    <property type="match status" value="1"/>
</dbReference>
<evidence type="ECO:0000256" key="5">
    <source>
        <dbReference type="ARBA" id="ARBA00022679"/>
    </source>
</evidence>
<keyword evidence="7 14" id="KW-0418">Kinase</keyword>
<gene>
    <name evidence="14" type="primary">folK</name>
    <name evidence="14" type="ORF">DEM34_10625</name>
</gene>
<organism evidence="14 15">
    <name type="scientific">Sediminicurvatus halobius</name>
    <dbReference type="NCBI Taxonomy" id="2182432"/>
    <lineage>
        <taxon>Bacteria</taxon>
        <taxon>Pseudomonadati</taxon>
        <taxon>Pseudomonadota</taxon>
        <taxon>Gammaproteobacteria</taxon>
        <taxon>Chromatiales</taxon>
        <taxon>Ectothiorhodospiraceae</taxon>
        <taxon>Sediminicurvatus</taxon>
    </lineage>
</organism>
<comment type="similarity">
    <text evidence="2">Belongs to the HPPK family.</text>
</comment>
<dbReference type="PROSITE" id="PS00794">
    <property type="entry name" value="HPPK"/>
    <property type="match status" value="1"/>
</dbReference>
<name>A0A2U2N189_9GAMM</name>
<evidence type="ECO:0000256" key="1">
    <source>
        <dbReference type="ARBA" id="ARBA00005051"/>
    </source>
</evidence>
<dbReference type="CDD" id="cd00483">
    <property type="entry name" value="HPPK"/>
    <property type="match status" value="1"/>
</dbReference>
<comment type="pathway">
    <text evidence="1">Cofactor biosynthesis; tetrahydrofolate biosynthesis; 2-amino-4-hydroxy-6-hydroxymethyl-7,8-dihydropteridine diphosphate from 7,8-dihydroneopterin triphosphate: step 4/4.</text>
</comment>
<dbReference type="InterPro" id="IPR000550">
    <property type="entry name" value="Hppk"/>
</dbReference>
<evidence type="ECO:0000256" key="3">
    <source>
        <dbReference type="ARBA" id="ARBA00013253"/>
    </source>
</evidence>
<keyword evidence="6" id="KW-0547">Nucleotide-binding</keyword>
<comment type="caution">
    <text evidence="14">The sequence shown here is derived from an EMBL/GenBank/DDBJ whole genome shotgun (WGS) entry which is preliminary data.</text>
</comment>
<dbReference type="EC" id="2.7.6.3" evidence="3"/>
<dbReference type="Proteomes" id="UP000245474">
    <property type="component" value="Unassembled WGS sequence"/>
</dbReference>
<dbReference type="InterPro" id="IPR035907">
    <property type="entry name" value="Hppk_sf"/>
</dbReference>
<accession>A0A2U2N189</accession>
<feature type="domain" description="7,8-dihydro-6-hydroxymethylpterin-pyrophosphokinase" evidence="13">
    <location>
        <begin position="93"/>
        <end position="104"/>
    </location>
</feature>
<dbReference type="GO" id="GO:0016301">
    <property type="term" value="F:kinase activity"/>
    <property type="evidence" value="ECO:0007669"/>
    <property type="project" value="UniProtKB-KW"/>
</dbReference>
<evidence type="ECO:0000256" key="2">
    <source>
        <dbReference type="ARBA" id="ARBA00005810"/>
    </source>
</evidence>
<evidence type="ECO:0000256" key="7">
    <source>
        <dbReference type="ARBA" id="ARBA00022777"/>
    </source>
</evidence>
<dbReference type="NCBIfam" id="TIGR01498">
    <property type="entry name" value="folK"/>
    <property type="match status" value="1"/>
</dbReference>
<keyword evidence="15" id="KW-1185">Reference proteome</keyword>
<evidence type="ECO:0000256" key="8">
    <source>
        <dbReference type="ARBA" id="ARBA00022840"/>
    </source>
</evidence>
<reference evidence="14 15" key="1">
    <citation type="submission" date="2018-05" db="EMBL/GenBank/DDBJ databases">
        <title>Spiribacter halobius sp. nov., a moderately halophilic bacterium isolated from marine solar saltern.</title>
        <authorList>
            <person name="Zheng W.-S."/>
            <person name="Lu D.-C."/>
            <person name="Du Z.-J."/>
        </authorList>
    </citation>
    <scope>NUCLEOTIDE SEQUENCE [LARGE SCALE GENOMIC DNA]</scope>
    <source>
        <strain evidence="14 15">E85</strain>
    </source>
</reference>
<dbReference type="GO" id="GO:0005524">
    <property type="term" value="F:ATP binding"/>
    <property type="evidence" value="ECO:0007669"/>
    <property type="project" value="UniProtKB-KW"/>
</dbReference>
<dbReference type="OrthoDB" id="9808041at2"/>
<dbReference type="UniPathway" id="UPA00077">
    <property type="reaction ID" value="UER00155"/>
</dbReference>
<dbReference type="RefSeq" id="WP_109678792.1">
    <property type="nucleotide sequence ID" value="NZ_CP086615.1"/>
</dbReference>
<dbReference type="PANTHER" id="PTHR43071:SF1">
    <property type="entry name" value="2-AMINO-4-HYDROXY-6-HYDROXYMETHYLDIHYDROPTERIDINE PYROPHOSPHOKINASE"/>
    <property type="match status" value="1"/>
</dbReference>
<evidence type="ECO:0000256" key="11">
    <source>
        <dbReference type="ARBA" id="ARBA00029766"/>
    </source>
</evidence>
<evidence type="ECO:0000256" key="9">
    <source>
        <dbReference type="ARBA" id="ARBA00022909"/>
    </source>
</evidence>
<dbReference type="AlphaFoldDB" id="A0A2U2N189"/>
<evidence type="ECO:0000256" key="6">
    <source>
        <dbReference type="ARBA" id="ARBA00022741"/>
    </source>
</evidence>
<comment type="function">
    <text evidence="10">Catalyzes the transfer of pyrophosphate from adenosine triphosphate (ATP) to 6-hydroxymethyl-7,8-dihydropterin, an enzymatic step in folate biosynthesis pathway.</text>
</comment>
<evidence type="ECO:0000313" key="14">
    <source>
        <dbReference type="EMBL" id="PWG62813.1"/>
    </source>
</evidence>
<evidence type="ECO:0000256" key="12">
    <source>
        <dbReference type="ARBA" id="ARBA00033413"/>
    </source>
</evidence>
<evidence type="ECO:0000256" key="10">
    <source>
        <dbReference type="ARBA" id="ARBA00029409"/>
    </source>
</evidence>
<evidence type="ECO:0000313" key="15">
    <source>
        <dbReference type="Proteomes" id="UP000245474"/>
    </source>
</evidence>
<dbReference type="GO" id="GO:0046654">
    <property type="term" value="P:tetrahydrofolate biosynthetic process"/>
    <property type="evidence" value="ECO:0007669"/>
    <property type="project" value="UniProtKB-UniPathway"/>
</dbReference>
<proteinExistence type="inferred from homology"/>
<evidence type="ECO:0000256" key="4">
    <source>
        <dbReference type="ARBA" id="ARBA00016218"/>
    </source>
</evidence>
<dbReference type="GO" id="GO:0003848">
    <property type="term" value="F:2-amino-4-hydroxy-6-hydroxymethyldihydropteridine diphosphokinase activity"/>
    <property type="evidence" value="ECO:0007669"/>
    <property type="project" value="UniProtKB-EC"/>
</dbReference>
<dbReference type="Gene3D" id="3.30.70.560">
    <property type="entry name" value="7,8-Dihydro-6-hydroxymethylpterin-pyrophosphokinase HPPK"/>
    <property type="match status" value="1"/>
</dbReference>
<dbReference type="EMBL" id="QFFI01000015">
    <property type="protein sequence ID" value="PWG62813.1"/>
    <property type="molecule type" value="Genomic_DNA"/>
</dbReference>
<keyword evidence="9" id="KW-0289">Folate biosynthesis</keyword>
<sequence length="167" mass="17893">MSAATVRAFVGIGSNLDDPPAQVTRALEALADLPGTRRVAASRRYRNPPMGPPGQPHYVNAVAELATTLGPEPLLDALQAIEARAGRRRAGARWGPRPLDLDLLLYGDRQLRTERLTVPHPGIATRAFVLYPLADIDPDLHLPGIGPLRERLAAVPADGLEPLAEGQ</sequence>
<keyword evidence="5" id="KW-0808">Transferase</keyword>
<evidence type="ECO:0000259" key="13">
    <source>
        <dbReference type="PROSITE" id="PS00794"/>
    </source>
</evidence>
<dbReference type="Pfam" id="PF01288">
    <property type="entry name" value="HPPK"/>
    <property type="match status" value="1"/>
</dbReference>
<protein>
    <recommendedName>
        <fullName evidence="4">2-amino-4-hydroxy-6-hydroxymethyldihydropteridine pyrophosphokinase</fullName>
        <ecNumber evidence="3">2.7.6.3</ecNumber>
    </recommendedName>
    <alternativeName>
        <fullName evidence="11">6-hydroxymethyl-7,8-dihydropterin pyrophosphokinase</fullName>
    </alternativeName>
    <alternativeName>
        <fullName evidence="12">7,8-dihydro-6-hydroxymethylpterin-pyrophosphokinase</fullName>
    </alternativeName>
</protein>
<keyword evidence="8" id="KW-0067">ATP-binding</keyword>
<dbReference type="PANTHER" id="PTHR43071">
    <property type="entry name" value="2-AMINO-4-HYDROXY-6-HYDROXYMETHYLDIHYDROPTERIDINE PYROPHOSPHOKINASE"/>
    <property type="match status" value="1"/>
</dbReference>
<dbReference type="GO" id="GO:0046656">
    <property type="term" value="P:folic acid biosynthetic process"/>
    <property type="evidence" value="ECO:0007669"/>
    <property type="project" value="UniProtKB-KW"/>
</dbReference>